<organism evidence="1 2">
    <name type="scientific">Oceanobacillus luteolus</name>
    <dbReference type="NCBI Taxonomy" id="1274358"/>
    <lineage>
        <taxon>Bacteria</taxon>
        <taxon>Bacillati</taxon>
        <taxon>Bacillota</taxon>
        <taxon>Bacilli</taxon>
        <taxon>Bacillales</taxon>
        <taxon>Bacillaceae</taxon>
        <taxon>Oceanobacillus</taxon>
    </lineage>
</organism>
<name>A0ABW4HSG8_9BACI</name>
<evidence type="ECO:0000313" key="1">
    <source>
        <dbReference type="EMBL" id="MFD1608484.1"/>
    </source>
</evidence>
<dbReference type="EMBL" id="JBHUDE010000101">
    <property type="protein sequence ID" value="MFD1608484.1"/>
    <property type="molecule type" value="Genomic_DNA"/>
</dbReference>
<gene>
    <name evidence="1" type="ORF">ACFSBH_12625</name>
</gene>
<proteinExistence type="predicted"/>
<evidence type="ECO:0000313" key="2">
    <source>
        <dbReference type="Proteomes" id="UP001597221"/>
    </source>
</evidence>
<comment type="caution">
    <text evidence="1">The sequence shown here is derived from an EMBL/GenBank/DDBJ whole genome shotgun (WGS) entry which is preliminary data.</text>
</comment>
<accession>A0ABW4HSG8</accession>
<reference evidence="2" key="1">
    <citation type="journal article" date="2019" name="Int. J. Syst. Evol. Microbiol.">
        <title>The Global Catalogue of Microorganisms (GCM) 10K type strain sequencing project: providing services to taxonomists for standard genome sequencing and annotation.</title>
        <authorList>
            <consortium name="The Broad Institute Genomics Platform"/>
            <consortium name="The Broad Institute Genome Sequencing Center for Infectious Disease"/>
            <person name="Wu L."/>
            <person name="Ma J."/>
        </authorList>
    </citation>
    <scope>NUCLEOTIDE SEQUENCE [LARGE SCALE GENOMIC DNA]</scope>
    <source>
        <strain evidence="2">CGMCC 1.12376</strain>
    </source>
</reference>
<keyword evidence="2" id="KW-1185">Reference proteome</keyword>
<dbReference type="Proteomes" id="UP001597221">
    <property type="component" value="Unassembled WGS sequence"/>
</dbReference>
<protein>
    <submittedName>
        <fullName evidence="1">Uncharacterized protein</fullName>
    </submittedName>
</protein>
<sequence length="154" mass="18408">MERKKRKDELYEFVVTRGNRVIDTIVPKAPKEERYIRNQLKKGKDIYDFLSREVSESLKLCYEEIIGEIVEVKRPSLLLLQFMPFEDFHYLNTHGGKVGLVVGVQLEKNEFVFEIKINEQKESIFIEQEYLKVVNNEYVRKVFEDERGKLFINK</sequence>